<feature type="compositionally biased region" description="Basic and acidic residues" evidence="1">
    <location>
        <begin position="208"/>
        <end position="222"/>
    </location>
</feature>
<dbReference type="Proteomes" id="UP000036471">
    <property type="component" value="Unassembled WGS sequence"/>
</dbReference>
<feature type="region of interest" description="Disordered" evidence="1">
    <location>
        <begin position="120"/>
        <end position="163"/>
    </location>
</feature>
<evidence type="ECO:0000313" key="3">
    <source>
        <dbReference type="Proteomes" id="UP000036471"/>
    </source>
</evidence>
<organism evidence="2 3">
    <name type="scientific">Methylobacterium indicum</name>
    <dbReference type="NCBI Taxonomy" id="1775910"/>
    <lineage>
        <taxon>Bacteria</taxon>
        <taxon>Pseudomonadati</taxon>
        <taxon>Pseudomonadota</taxon>
        <taxon>Alphaproteobacteria</taxon>
        <taxon>Hyphomicrobiales</taxon>
        <taxon>Methylobacteriaceae</taxon>
        <taxon>Methylobacterium</taxon>
    </lineage>
</organism>
<accession>A0ABR5HEN4</accession>
<comment type="caution">
    <text evidence="2">The sequence shown here is derived from an EMBL/GenBank/DDBJ whole genome shotgun (WGS) entry which is preliminary data.</text>
</comment>
<keyword evidence="3" id="KW-1185">Reference proteome</keyword>
<evidence type="ECO:0000256" key="1">
    <source>
        <dbReference type="SAM" id="MobiDB-lite"/>
    </source>
</evidence>
<feature type="compositionally biased region" description="Acidic residues" evidence="1">
    <location>
        <begin position="223"/>
        <end position="232"/>
    </location>
</feature>
<dbReference type="RefSeq" id="WP_048428193.1">
    <property type="nucleotide sequence ID" value="NZ_JTHF01000116.1"/>
</dbReference>
<gene>
    <name evidence="2" type="ORF">QR79_09680</name>
</gene>
<feature type="compositionally biased region" description="Low complexity" evidence="1">
    <location>
        <begin position="120"/>
        <end position="130"/>
    </location>
</feature>
<sequence>MPTNSNPDVTEQIRLGVANSCLKMPKDPGERRDLIQGLFEKAERVKESVAEVKEEIGVAGHEKRLHAVYGVAKATQRALKILHPMKPGDRAVVLTQIGILAKDLGWADKDLVTLAEEAEATAGQAQDDQGSIFDKTSTGKAMGGEPHHMEPAVTAPEPAPTPGIDLAEAQRIYEENLAAYKAKGGKGRKPKALVEAEAAVTAAAQREAQQHHDAQHDDAAHDDPDDFEDDIPEPTSRSPLAGATGQGSYTIG</sequence>
<protein>
    <submittedName>
        <fullName evidence="2">Uncharacterized protein</fullName>
    </submittedName>
</protein>
<proteinExistence type="predicted"/>
<feature type="region of interest" description="Disordered" evidence="1">
    <location>
        <begin position="197"/>
        <end position="252"/>
    </location>
</feature>
<feature type="compositionally biased region" description="Low complexity" evidence="1">
    <location>
        <begin position="197"/>
        <end position="207"/>
    </location>
</feature>
<evidence type="ECO:0000313" key="2">
    <source>
        <dbReference type="EMBL" id="KMO25041.1"/>
    </source>
</evidence>
<name>A0ABR5HEN4_9HYPH</name>
<dbReference type="EMBL" id="JTHG01000066">
    <property type="protein sequence ID" value="KMO25041.1"/>
    <property type="molecule type" value="Genomic_DNA"/>
</dbReference>
<reference evidence="2 3" key="1">
    <citation type="submission" date="2014-11" db="EMBL/GenBank/DDBJ databases">
        <title>Comparative genomics of Methylobacterium species.</title>
        <authorList>
            <person name="Chaudhry V."/>
            <person name="Patil P.B."/>
        </authorList>
    </citation>
    <scope>NUCLEOTIDE SEQUENCE [LARGE SCALE GENOMIC DNA]</scope>
    <source>
        <strain evidence="2 3">SE3.6</strain>
    </source>
</reference>